<dbReference type="RefSeq" id="XP_020063779.1">
    <property type="nucleotide sequence ID" value="XM_020211036.1"/>
</dbReference>
<name>A0A1E4SGL6_9ASCO</name>
<organism evidence="2 3">
    <name type="scientific">Suhomyces tanzawaensis NRRL Y-17324</name>
    <dbReference type="NCBI Taxonomy" id="984487"/>
    <lineage>
        <taxon>Eukaryota</taxon>
        <taxon>Fungi</taxon>
        <taxon>Dikarya</taxon>
        <taxon>Ascomycota</taxon>
        <taxon>Saccharomycotina</taxon>
        <taxon>Pichiomycetes</taxon>
        <taxon>Debaryomycetaceae</taxon>
        <taxon>Suhomyces</taxon>
    </lineage>
</organism>
<keyword evidence="1" id="KW-0472">Membrane</keyword>
<evidence type="ECO:0000313" key="2">
    <source>
        <dbReference type="EMBL" id="ODV78657.1"/>
    </source>
</evidence>
<feature type="transmembrane region" description="Helical" evidence="1">
    <location>
        <begin position="243"/>
        <end position="271"/>
    </location>
</feature>
<gene>
    <name evidence="2" type="ORF">CANTADRAFT_7008</name>
</gene>
<keyword evidence="3" id="KW-1185">Reference proteome</keyword>
<keyword evidence="1" id="KW-1133">Transmembrane helix</keyword>
<keyword evidence="1" id="KW-0812">Transmembrane</keyword>
<sequence length="297" mass="34844">MAEPHVDIFEHLDVGIGELLYNRHADELLGNNDPREQLRRLERLNQLIQERRRQEAARLFRSYWGVVYVGDYVPLPTFQYGRFWTEYVPQMRRATMQSFVTAVELMIRMMRIMLFVTTLSVYLQHAFGFFKIISFGNNFIYETISYVYQDSPAFINRCVLMRRHGMDITLVLLNEYADSLAWALLVEIPELMIALAIQLACHYPEGEPVTCQVLGTGLLFRFSNVLEQYFVSLKSMPRWYLKLLSLVVFYAFLIARAVVCLNVCLFFFINLLKRLNKYGLFVVRMAEACVVALEYIM</sequence>
<proteinExistence type="predicted"/>
<dbReference type="EMBL" id="KV453913">
    <property type="protein sequence ID" value="ODV78657.1"/>
    <property type="molecule type" value="Genomic_DNA"/>
</dbReference>
<protein>
    <submittedName>
        <fullName evidence="2">Uncharacterized protein</fullName>
    </submittedName>
</protein>
<dbReference type="Proteomes" id="UP000094285">
    <property type="component" value="Unassembled WGS sequence"/>
</dbReference>
<evidence type="ECO:0000256" key="1">
    <source>
        <dbReference type="SAM" id="Phobius"/>
    </source>
</evidence>
<accession>A0A1E4SGL6</accession>
<dbReference type="AlphaFoldDB" id="A0A1E4SGL6"/>
<reference evidence="3" key="1">
    <citation type="submission" date="2016-05" db="EMBL/GenBank/DDBJ databases">
        <title>Comparative genomics of biotechnologically important yeasts.</title>
        <authorList>
            <consortium name="DOE Joint Genome Institute"/>
            <person name="Riley R."/>
            <person name="Haridas S."/>
            <person name="Wolfe K.H."/>
            <person name="Lopes M.R."/>
            <person name="Hittinger C.T."/>
            <person name="Goker M."/>
            <person name="Salamov A."/>
            <person name="Wisecaver J."/>
            <person name="Long T.M."/>
            <person name="Aerts A.L."/>
            <person name="Barry K."/>
            <person name="Choi C."/>
            <person name="Clum A."/>
            <person name="Coughlan A.Y."/>
            <person name="Deshpande S."/>
            <person name="Douglass A.P."/>
            <person name="Hanson S.J."/>
            <person name="Klenk H.-P."/>
            <person name="Labutti K."/>
            <person name="Lapidus A."/>
            <person name="Lindquist E."/>
            <person name="Lipzen A."/>
            <person name="Meier-Kolthoff J.P."/>
            <person name="Ohm R.A."/>
            <person name="Otillar R.P."/>
            <person name="Pangilinan J."/>
            <person name="Peng Y."/>
            <person name="Rokas A."/>
            <person name="Rosa C.A."/>
            <person name="Scheuner C."/>
            <person name="Sibirny A.A."/>
            <person name="Slot J.C."/>
            <person name="Stielow J.B."/>
            <person name="Sun H."/>
            <person name="Kurtzman C.P."/>
            <person name="Blackwell M."/>
            <person name="Grigoriev I.V."/>
            <person name="Jeffries T.W."/>
        </authorList>
    </citation>
    <scope>NUCLEOTIDE SEQUENCE [LARGE SCALE GENOMIC DNA]</scope>
    <source>
        <strain evidence="3">NRRL Y-17324</strain>
    </source>
</reference>
<dbReference type="GeneID" id="30985172"/>
<evidence type="ECO:0000313" key="3">
    <source>
        <dbReference type="Proteomes" id="UP000094285"/>
    </source>
</evidence>